<keyword evidence="9" id="KW-0460">Magnesium</keyword>
<comment type="pathway">
    <text evidence="1 9">Isoprenoid biosynthesis; isopentenyl diphosphate biosynthesis via DXP pathway; isopentenyl diphosphate from 1-deoxy-D-xylulose 5-phosphate: step 1/6.</text>
</comment>
<sequence>METGMDASMPGHARPAAAGSEGYDPLSSKPYQRVTVLGATGSVGKSTLDVISRHPDRFGVEALVANSNVAGLARLARQVGAKIAVVSSESHGPALREALAGSGIEAAWGHQAVLEAVDRPADIVLGAIVGFAGLEPTLRALKPGRALALANKECLVCAGDLFMSEVERHDVTLLPVDSEHSAIFQVFEAANAAQVEKIILTASGGPFRTWPLEAMQKATVAEALKHPNWDMGSRITIDSATMMNKGFEVIEAFHLFPLEADQLDVLVHPQSVIHGLVQYRDGSLLAQLGSPDMRTPIAHCLAWPERMEVPVERLDLAAISSLTFEAPDLVRFPALRLARDAMRRGGGAAAVLNAADETAVAAFLAGRIAFMDIPASVEAALDAMEPRLGRSAPARIEDVAALDREARSICGNWIAARAS</sequence>
<feature type="binding site" evidence="9">
    <location>
        <position position="248"/>
    </location>
    <ligand>
        <name>Mn(2+)</name>
        <dbReference type="ChEBI" id="CHEBI:29035"/>
    </ligand>
</feature>
<keyword evidence="5 9" id="KW-0560">Oxidoreductase</keyword>
<evidence type="ECO:0000256" key="2">
    <source>
        <dbReference type="ARBA" id="ARBA00006825"/>
    </source>
</evidence>
<dbReference type="InterPro" id="IPR036291">
    <property type="entry name" value="NAD(P)-bd_dom_sf"/>
</dbReference>
<feature type="binding site" evidence="9">
    <location>
        <position position="43"/>
    </location>
    <ligand>
        <name>NADPH</name>
        <dbReference type="ChEBI" id="CHEBI:57783"/>
    </ligand>
</feature>
<feature type="binding site" evidence="9">
    <location>
        <position position="232"/>
    </location>
    <ligand>
        <name>NADPH</name>
        <dbReference type="ChEBI" id="CHEBI:57783"/>
    </ligand>
</feature>
<keyword evidence="7 9" id="KW-0414">Isoprene biosynthesis</keyword>
<comment type="function">
    <text evidence="9">Catalyzes the NADPH-dependent rearrangement and reduction of 1-deoxy-D-xylulose-5-phosphate (DXP) to 2-C-methyl-D-erythritol 4-phosphate (MEP).</text>
</comment>
<dbReference type="InterPro" id="IPR013512">
    <property type="entry name" value="DXP_reductoisomerase_N"/>
</dbReference>
<evidence type="ECO:0000256" key="3">
    <source>
        <dbReference type="ARBA" id="ARBA00022723"/>
    </source>
</evidence>
<comment type="cofactor">
    <cofactor evidence="9">
        <name>Mg(2+)</name>
        <dbReference type="ChEBI" id="CHEBI:18420"/>
    </cofactor>
    <cofactor evidence="9">
        <name>Mn(2+)</name>
        <dbReference type="ChEBI" id="CHEBI:29035"/>
    </cofactor>
</comment>
<dbReference type="NCBIfam" id="TIGR00243">
    <property type="entry name" value="Dxr"/>
    <property type="match status" value="1"/>
</dbReference>
<feature type="binding site" evidence="9">
    <location>
        <position position="244"/>
    </location>
    <ligand>
        <name>1-deoxy-D-xylulose 5-phosphate</name>
        <dbReference type="ChEBI" id="CHEBI:57792"/>
    </ligand>
</feature>
<evidence type="ECO:0000256" key="9">
    <source>
        <dbReference type="HAMAP-Rule" id="MF_00183"/>
    </source>
</evidence>
<feature type="binding site" evidence="9">
    <location>
        <position position="248"/>
    </location>
    <ligand>
        <name>1-deoxy-D-xylulose 5-phosphate</name>
        <dbReference type="ChEBI" id="CHEBI:57792"/>
    </ligand>
</feature>
<comment type="caution">
    <text evidence="14">The sequence shown here is derived from an EMBL/GenBank/DDBJ whole genome shotgun (WGS) entry which is preliminary data.</text>
</comment>
<dbReference type="SUPFAM" id="SSF51735">
    <property type="entry name" value="NAD(P)-binding Rossmann-fold domains"/>
    <property type="match status" value="1"/>
</dbReference>
<feature type="binding site" evidence="9">
    <location>
        <position position="151"/>
    </location>
    <ligand>
        <name>NADPH</name>
        <dbReference type="ChEBI" id="CHEBI:57783"/>
    </ligand>
</feature>
<dbReference type="EMBL" id="JACYXI010000002">
    <property type="protein sequence ID" value="MBD8891061.1"/>
    <property type="molecule type" value="Genomic_DNA"/>
</dbReference>
<feature type="binding site" evidence="9">
    <location>
        <position position="41"/>
    </location>
    <ligand>
        <name>NADPH</name>
        <dbReference type="ChEBI" id="CHEBI:57783"/>
    </ligand>
</feature>
<accession>A0ABR9CJQ3</accession>
<proteinExistence type="inferred from homology"/>
<dbReference type="Gene3D" id="3.40.50.720">
    <property type="entry name" value="NAD(P)-binding Rossmann-like Domain"/>
    <property type="match status" value="1"/>
</dbReference>
<evidence type="ECO:0000259" key="11">
    <source>
        <dbReference type="Pfam" id="PF02670"/>
    </source>
</evidence>
<feature type="domain" description="1-deoxy-D-xylulose 5-phosphate reductoisomerase C-terminal" evidence="12">
    <location>
        <begin position="173"/>
        <end position="256"/>
    </location>
</feature>
<feature type="domain" description="DXP reductoisomerase C-terminal" evidence="13">
    <location>
        <begin position="288"/>
        <end position="408"/>
    </location>
</feature>
<feature type="binding site" evidence="9">
    <location>
        <position position="245"/>
    </location>
    <ligand>
        <name>1-deoxy-D-xylulose 5-phosphate</name>
        <dbReference type="ChEBI" id="CHEBI:57792"/>
    </ligand>
</feature>
<dbReference type="InterPro" id="IPR036169">
    <property type="entry name" value="DXPR_C_sf"/>
</dbReference>
<evidence type="ECO:0000313" key="14">
    <source>
        <dbReference type="EMBL" id="MBD8891061.1"/>
    </source>
</evidence>
<evidence type="ECO:0000256" key="7">
    <source>
        <dbReference type="ARBA" id="ARBA00023229"/>
    </source>
</evidence>
<dbReference type="GO" id="GO:0030604">
    <property type="term" value="F:1-deoxy-D-xylulose-5-phosphate reductoisomerase activity"/>
    <property type="evidence" value="ECO:0007669"/>
    <property type="project" value="UniProtKB-EC"/>
</dbReference>
<evidence type="ECO:0000256" key="5">
    <source>
        <dbReference type="ARBA" id="ARBA00023002"/>
    </source>
</evidence>
<comment type="similarity">
    <text evidence="2 9">Belongs to the DXR family.</text>
</comment>
<feature type="binding site" evidence="9">
    <location>
        <position position="177"/>
    </location>
    <ligand>
        <name>Mn(2+)</name>
        <dbReference type="ChEBI" id="CHEBI:29035"/>
    </ligand>
</feature>
<keyword evidence="6 9" id="KW-0464">Manganese</keyword>
<dbReference type="Gene3D" id="1.10.1740.10">
    <property type="match status" value="1"/>
</dbReference>
<keyword evidence="3 9" id="KW-0479">Metal-binding</keyword>
<protein>
    <recommendedName>
        <fullName evidence="9">1-deoxy-D-xylulose 5-phosphate reductoisomerase</fullName>
        <shortName evidence="9">DXP reductoisomerase</shortName>
        <ecNumber evidence="9">1.1.1.267</ecNumber>
    </recommendedName>
    <alternativeName>
        <fullName evidence="9">1-deoxyxylulose-5-phosphate reductoisomerase</fullName>
    </alternativeName>
    <alternativeName>
        <fullName evidence="9">2-C-methyl-D-erythritol 4-phosphate synthase</fullName>
    </alternativeName>
</protein>
<dbReference type="Pfam" id="PF02670">
    <property type="entry name" value="DXP_reductoisom"/>
    <property type="match status" value="1"/>
</dbReference>
<dbReference type="PANTHER" id="PTHR30525">
    <property type="entry name" value="1-DEOXY-D-XYLULOSE 5-PHOSPHATE REDUCTOISOMERASE"/>
    <property type="match status" value="1"/>
</dbReference>
<feature type="domain" description="1-deoxy-D-xylulose 5-phosphate reductoisomerase N-terminal" evidence="11">
    <location>
        <begin position="34"/>
        <end position="159"/>
    </location>
</feature>
<dbReference type="SUPFAM" id="SSF69055">
    <property type="entry name" value="1-deoxy-D-xylulose-5-phosphate reductoisomerase, C-terminal domain"/>
    <property type="match status" value="1"/>
</dbReference>
<evidence type="ECO:0000259" key="13">
    <source>
        <dbReference type="Pfam" id="PF13288"/>
    </source>
</evidence>
<dbReference type="InterPro" id="IPR013644">
    <property type="entry name" value="DXP_reductoisomerase_C"/>
</dbReference>
<dbReference type="InterPro" id="IPR026877">
    <property type="entry name" value="DXPR_C"/>
</dbReference>
<keyword evidence="4 9" id="KW-0521">NADP</keyword>
<comment type="caution">
    <text evidence="9">Lacks conserved residue(s) required for the propagation of feature annotation.</text>
</comment>
<feature type="binding site" evidence="9">
    <location>
        <position position="152"/>
    </location>
    <ligand>
        <name>1-deoxy-D-xylulose 5-phosphate</name>
        <dbReference type="ChEBI" id="CHEBI:57792"/>
    </ligand>
</feature>
<feature type="binding site" evidence="9">
    <location>
        <position position="179"/>
    </location>
    <ligand>
        <name>1-deoxy-D-xylulose 5-phosphate</name>
        <dbReference type="ChEBI" id="CHEBI:57792"/>
    </ligand>
</feature>
<dbReference type="EC" id="1.1.1.267" evidence="9"/>
<feature type="binding site" evidence="9">
    <location>
        <position position="226"/>
    </location>
    <ligand>
        <name>1-deoxy-D-xylulose 5-phosphate</name>
        <dbReference type="ChEBI" id="CHEBI:57792"/>
    </ligand>
</feature>
<feature type="binding site" evidence="9">
    <location>
        <position position="153"/>
    </location>
    <ligand>
        <name>NADPH</name>
        <dbReference type="ChEBI" id="CHEBI:57783"/>
    </ligand>
</feature>
<name>A0ABR9CJQ3_9HYPH</name>
<organism evidence="14 15">
    <name type="scientific">Roseibium litorale</name>
    <dbReference type="NCBI Taxonomy" id="2803841"/>
    <lineage>
        <taxon>Bacteria</taxon>
        <taxon>Pseudomonadati</taxon>
        <taxon>Pseudomonadota</taxon>
        <taxon>Alphaproteobacteria</taxon>
        <taxon>Hyphomicrobiales</taxon>
        <taxon>Stappiaceae</taxon>
        <taxon>Roseibium</taxon>
    </lineage>
</organism>
<evidence type="ECO:0000256" key="6">
    <source>
        <dbReference type="ARBA" id="ARBA00023211"/>
    </source>
</evidence>
<evidence type="ECO:0000313" key="15">
    <source>
        <dbReference type="Proteomes" id="UP000632063"/>
    </source>
</evidence>
<evidence type="ECO:0000256" key="1">
    <source>
        <dbReference type="ARBA" id="ARBA00005094"/>
    </source>
</evidence>
<evidence type="ECO:0000256" key="4">
    <source>
        <dbReference type="ARBA" id="ARBA00022857"/>
    </source>
</evidence>
<dbReference type="PANTHER" id="PTHR30525:SF0">
    <property type="entry name" value="1-DEOXY-D-XYLULOSE 5-PHOSPHATE REDUCTOISOMERASE, CHLOROPLASTIC"/>
    <property type="match status" value="1"/>
</dbReference>
<dbReference type="InterPro" id="IPR003821">
    <property type="entry name" value="DXP_reductoisomerase"/>
</dbReference>
<dbReference type="Pfam" id="PF08436">
    <property type="entry name" value="DXP_redisom_C"/>
    <property type="match status" value="1"/>
</dbReference>
<feature type="region of interest" description="Disordered" evidence="10">
    <location>
        <begin position="1"/>
        <end position="24"/>
    </location>
</feature>
<dbReference type="NCBIfam" id="NF009114">
    <property type="entry name" value="PRK12464.1"/>
    <property type="match status" value="1"/>
</dbReference>
<evidence type="ECO:0000256" key="8">
    <source>
        <dbReference type="ARBA" id="ARBA00048543"/>
    </source>
</evidence>
<keyword evidence="15" id="KW-1185">Reference proteome</keyword>
<dbReference type="HAMAP" id="MF_00183">
    <property type="entry name" value="DXP_reductoisom"/>
    <property type="match status" value="1"/>
</dbReference>
<feature type="binding site" evidence="9">
    <location>
        <position position="40"/>
    </location>
    <ligand>
        <name>NADPH</name>
        <dbReference type="ChEBI" id="CHEBI:57783"/>
    </ligand>
</feature>
<evidence type="ECO:0000259" key="12">
    <source>
        <dbReference type="Pfam" id="PF08436"/>
    </source>
</evidence>
<dbReference type="Proteomes" id="UP000632063">
    <property type="component" value="Unassembled WGS sequence"/>
</dbReference>
<comment type="catalytic activity">
    <reaction evidence="8">
        <text>2-C-methyl-D-erythritol 4-phosphate + NADP(+) = 1-deoxy-D-xylulose 5-phosphate + NADPH + H(+)</text>
        <dbReference type="Rhea" id="RHEA:13717"/>
        <dbReference type="ChEBI" id="CHEBI:15378"/>
        <dbReference type="ChEBI" id="CHEBI:57783"/>
        <dbReference type="ChEBI" id="CHEBI:57792"/>
        <dbReference type="ChEBI" id="CHEBI:58262"/>
        <dbReference type="ChEBI" id="CHEBI:58349"/>
        <dbReference type="EC" id="1.1.1.267"/>
    </reaction>
    <physiologicalReaction direction="right-to-left" evidence="8">
        <dbReference type="Rhea" id="RHEA:13719"/>
    </physiologicalReaction>
</comment>
<evidence type="ECO:0000256" key="10">
    <source>
        <dbReference type="SAM" id="MobiDB-lite"/>
    </source>
</evidence>
<feature type="binding site" evidence="9">
    <location>
        <position position="239"/>
    </location>
    <ligand>
        <name>1-deoxy-D-xylulose 5-phosphate</name>
        <dbReference type="ChEBI" id="CHEBI:57792"/>
    </ligand>
</feature>
<dbReference type="PIRSF" id="PIRSF006205">
    <property type="entry name" value="Dxp_reductismrs"/>
    <property type="match status" value="1"/>
</dbReference>
<reference evidence="15" key="1">
    <citation type="submission" date="2020-09" db="EMBL/GenBank/DDBJ databases">
        <title>The genome sequence of strain Labrenzia suaedae 4C16A.</title>
        <authorList>
            <person name="Liu Y."/>
        </authorList>
    </citation>
    <scope>NUCLEOTIDE SEQUENCE [LARGE SCALE GENOMIC DNA]</scope>
    <source>
        <strain evidence="15">4C16A</strain>
    </source>
</reference>
<feature type="binding site" evidence="9">
    <location>
        <position position="203"/>
    </location>
    <ligand>
        <name>1-deoxy-D-xylulose 5-phosphate</name>
        <dbReference type="ChEBI" id="CHEBI:57792"/>
    </ligand>
</feature>
<reference evidence="14 15" key="2">
    <citation type="journal article" date="2021" name="Int. J. Syst. Evol. Microbiol.">
        <title>Roseibium litorale sp. nov., isolated from a tidal flat sediment and proposal for the reclassification of Labrenzia polysiphoniae as Roseibium polysiphoniae comb. nov.</title>
        <authorList>
            <person name="Liu Y."/>
            <person name="Pei T."/>
            <person name="Du J."/>
            <person name="Chao M."/>
            <person name="Deng M.R."/>
            <person name="Zhu H."/>
        </authorList>
    </citation>
    <scope>NUCLEOTIDE SEQUENCE [LARGE SCALE GENOMIC DNA]</scope>
    <source>
        <strain evidence="14 15">4C16A</strain>
    </source>
</reference>
<dbReference type="SUPFAM" id="SSF55347">
    <property type="entry name" value="Glyceraldehyde-3-phosphate dehydrogenase-like, C-terminal domain"/>
    <property type="match status" value="1"/>
</dbReference>
<feature type="binding site" evidence="9">
    <location>
        <position position="42"/>
    </location>
    <ligand>
        <name>NADPH</name>
        <dbReference type="ChEBI" id="CHEBI:57783"/>
    </ligand>
</feature>
<feature type="binding site" evidence="9">
    <location>
        <position position="68"/>
    </location>
    <ligand>
        <name>NADPH</name>
        <dbReference type="ChEBI" id="CHEBI:57783"/>
    </ligand>
</feature>
<gene>
    <name evidence="9" type="primary">dxr</name>
    <name evidence="14" type="ORF">IG616_05855</name>
</gene>
<feature type="binding site" evidence="9">
    <location>
        <position position="178"/>
    </location>
    <ligand>
        <name>1-deoxy-D-xylulose 5-phosphate</name>
        <dbReference type="ChEBI" id="CHEBI:57792"/>
    </ligand>
</feature>
<dbReference type="Pfam" id="PF13288">
    <property type="entry name" value="DXPR_C"/>
    <property type="match status" value="1"/>
</dbReference>
<feature type="binding site" evidence="9">
    <location>
        <position position="179"/>
    </location>
    <ligand>
        <name>Mn(2+)</name>
        <dbReference type="ChEBI" id="CHEBI:29035"/>
    </ligand>
</feature>